<keyword evidence="4" id="KW-0227">DNA damage</keyword>
<dbReference type="GO" id="GO:0008168">
    <property type="term" value="F:methyltransferase activity"/>
    <property type="evidence" value="ECO:0007669"/>
    <property type="project" value="UniProtKB-KW"/>
</dbReference>
<comment type="caution">
    <text evidence="9">The sequence shown here is derived from an EMBL/GenBank/DDBJ whole genome shotgun (WGS) entry which is preliminary data.</text>
</comment>
<gene>
    <name evidence="9" type="primary">adaB</name>
    <name evidence="9" type="ORF">PACILC2_20550</name>
</gene>
<dbReference type="EMBL" id="BOVJ01000064">
    <property type="protein sequence ID" value="GIQ63487.1"/>
    <property type="molecule type" value="Genomic_DNA"/>
</dbReference>
<dbReference type="InterPro" id="IPR036631">
    <property type="entry name" value="MGMT_N_sf"/>
</dbReference>
<keyword evidence="10" id="KW-1185">Reference proteome</keyword>
<dbReference type="InterPro" id="IPR036217">
    <property type="entry name" value="MethylDNA_cys_MeTrfase_DNAb"/>
</dbReference>
<sequence length="181" mass="20145">MAPDNGFIYWSLLAHEEWKLHLAMTEGGLCFVGSNNQPFEELKDWASSRYPGRTLVRDDESLRPYSTEIVEYLQATRQSFSFPVVLRGTPFQEAVWNALRQIPYGQTRSYSDIALHIQKPASVRAVGAAIGANPVLITVPCHRVIGKNGALTGYRGGLDMKTKLLELERTGSRGEGQLLHA</sequence>
<evidence type="ECO:0000256" key="3">
    <source>
        <dbReference type="ARBA" id="ARBA00022679"/>
    </source>
</evidence>
<evidence type="ECO:0000256" key="4">
    <source>
        <dbReference type="ARBA" id="ARBA00022763"/>
    </source>
</evidence>
<evidence type="ECO:0000259" key="8">
    <source>
        <dbReference type="Pfam" id="PF02870"/>
    </source>
</evidence>
<dbReference type="InterPro" id="IPR008332">
    <property type="entry name" value="MethylG_MeTrfase_N"/>
</dbReference>
<dbReference type="SUPFAM" id="SSF46767">
    <property type="entry name" value="Methylated DNA-protein cysteine methyltransferase, C-terminal domain"/>
    <property type="match status" value="1"/>
</dbReference>
<dbReference type="InterPro" id="IPR036388">
    <property type="entry name" value="WH-like_DNA-bd_sf"/>
</dbReference>
<dbReference type="SUPFAM" id="SSF53155">
    <property type="entry name" value="Methylated DNA-protein cysteine methyltransferase domain"/>
    <property type="match status" value="1"/>
</dbReference>
<dbReference type="Gene3D" id="3.30.160.70">
    <property type="entry name" value="Methylated DNA-protein cysteine methyltransferase domain"/>
    <property type="match status" value="1"/>
</dbReference>
<dbReference type="Pfam" id="PF02870">
    <property type="entry name" value="Methyltransf_1N"/>
    <property type="match status" value="1"/>
</dbReference>
<protein>
    <submittedName>
        <fullName evidence="9">Methylated-DNA--protein-cysteine methyltransferase, inducible</fullName>
    </submittedName>
</protein>
<dbReference type="NCBIfam" id="TIGR00589">
    <property type="entry name" value="ogt"/>
    <property type="match status" value="1"/>
</dbReference>
<keyword evidence="5" id="KW-0234">DNA repair</keyword>
<evidence type="ECO:0000256" key="5">
    <source>
        <dbReference type="ARBA" id="ARBA00023204"/>
    </source>
</evidence>
<dbReference type="InterPro" id="IPR001497">
    <property type="entry name" value="MethylDNA_cys_MeTrfase_AS"/>
</dbReference>
<evidence type="ECO:0000256" key="2">
    <source>
        <dbReference type="ARBA" id="ARBA00022603"/>
    </source>
</evidence>
<dbReference type="PANTHER" id="PTHR10815">
    <property type="entry name" value="METHYLATED-DNA--PROTEIN-CYSTEINE METHYLTRANSFERASE"/>
    <property type="match status" value="1"/>
</dbReference>
<comment type="catalytic activity">
    <reaction evidence="6">
        <text>a 6-O-methyl-2'-deoxyguanosine in DNA + L-cysteinyl-[protein] = S-methyl-L-cysteinyl-[protein] + a 2'-deoxyguanosine in DNA</text>
        <dbReference type="Rhea" id="RHEA:24000"/>
        <dbReference type="Rhea" id="RHEA-COMP:10131"/>
        <dbReference type="Rhea" id="RHEA-COMP:10132"/>
        <dbReference type="Rhea" id="RHEA-COMP:11367"/>
        <dbReference type="Rhea" id="RHEA-COMP:11368"/>
        <dbReference type="ChEBI" id="CHEBI:29950"/>
        <dbReference type="ChEBI" id="CHEBI:82612"/>
        <dbReference type="ChEBI" id="CHEBI:85445"/>
        <dbReference type="ChEBI" id="CHEBI:85448"/>
        <dbReference type="EC" id="2.1.1.63"/>
    </reaction>
</comment>
<dbReference type="PROSITE" id="PS00374">
    <property type="entry name" value="MGMT"/>
    <property type="match status" value="1"/>
</dbReference>
<evidence type="ECO:0000256" key="1">
    <source>
        <dbReference type="ARBA" id="ARBA00001286"/>
    </source>
</evidence>
<evidence type="ECO:0000313" key="10">
    <source>
        <dbReference type="Proteomes" id="UP000680304"/>
    </source>
</evidence>
<dbReference type="GO" id="GO:0032259">
    <property type="term" value="P:methylation"/>
    <property type="evidence" value="ECO:0007669"/>
    <property type="project" value="UniProtKB-KW"/>
</dbReference>
<accession>A0ABQ4N5Q7</accession>
<feature type="domain" description="Methylated-DNA-[protein]-cysteine S-methyltransferase DNA binding" evidence="7">
    <location>
        <begin position="90"/>
        <end position="169"/>
    </location>
</feature>
<dbReference type="Gene3D" id="1.10.10.10">
    <property type="entry name" value="Winged helix-like DNA-binding domain superfamily/Winged helix DNA-binding domain"/>
    <property type="match status" value="1"/>
</dbReference>
<dbReference type="InterPro" id="IPR014048">
    <property type="entry name" value="MethylDNA_cys_MeTrfase_DNA-bd"/>
</dbReference>
<dbReference type="RefSeq" id="WP_213528624.1">
    <property type="nucleotide sequence ID" value="NZ_BOVJ01000064.1"/>
</dbReference>
<organism evidence="9 10">
    <name type="scientific">Paenibacillus cisolokensis</name>
    <dbReference type="NCBI Taxonomy" id="1658519"/>
    <lineage>
        <taxon>Bacteria</taxon>
        <taxon>Bacillati</taxon>
        <taxon>Bacillota</taxon>
        <taxon>Bacilli</taxon>
        <taxon>Bacillales</taxon>
        <taxon>Paenibacillaceae</taxon>
        <taxon>Paenibacillus</taxon>
    </lineage>
</organism>
<keyword evidence="2 9" id="KW-0489">Methyltransferase</keyword>
<dbReference type="PANTHER" id="PTHR10815:SF12">
    <property type="entry name" value="METHYLATED-DNA--PROTEIN-CYSTEINE METHYLTRANSFERASE, INDUCIBLE"/>
    <property type="match status" value="1"/>
</dbReference>
<proteinExistence type="predicted"/>
<dbReference type="Proteomes" id="UP000680304">
    <property type="component" value="Unassembled WGS sequence"/>
</dbReference>
<name>A0ABQ4N5Q7_9BACL</name>
<feature type="domain" description="Methylguanine DNA methyltransferase ribonuclease-like" evidence="8">
    <location>
        <begin position="8"/>
        <end position="84"/>
    </location>
</feature>
<reference evidence="9 10" key="1">
    <citation type="submission" date="2021-04" db="EMBL/GenBank/DDBJ databases">
        <title>Draft genome sequence of Paenibacillus cisolokensis, LC2-13A.</title>
        <authorList>
            <person name="Uke A."/>
            <person name="Chhe C."/>
            <person name="Baramee S."/>
            <person name="Kosugi A."/>
        </authorList>
    </citation>
    <scope>NUCLEOTIDE SEQUENCE [LARGE SCALE GENOMIC DNA]</scope>
    <source>
        <strain evidence="9 10">LC2-13A</strain>
    </source>
</reference>
<evidence type="ECO:0000313" key="9">
    <source>
        <dbReference type="EMBL" id="GIQ63487.1"/>
    </source>
</evidence>
<dbReference type="Pfam" id="PF01035">
    <property type="entry name" value="DNA_binding_1"/>
    <property type="match status" value="1"/>
</dbReference>
<evidence type="ECO:0000259" key="7">
    <source>
        <dbReference type="Pfam" id="PF01035"/>
    </source>
</evidence>
<keyword evidence="3" id="KW-0808">Transferase</keyword>
<evidence type="ECO:0000256" key="6">
    <source>
        <dbReference type="ARBA" id="ARBA00049348"/>
    </source>
</evidence>
<comment type="catalytic activity">
    <reaction evidence="1">
        <text>a 4-O-methyl-thymidine in DNA + L-cysteinyl-[protein] = a thymidine in DNA + S-methyl-L-cysteinyl-[protein]</text>
        <dbReference type="Rhea" id="RHEA:53428"/>
        <dbReference type="Rhea" id="RHEA-COMP:10131"/>
        <dbReference type="Rhea" id="RHEA-COMP:10132"/>
        <dbReference type="Rhea" id="RHEA-COMP:13555"/>
        <dbReference type="Rhea" id="RHEA-COMP:13556"/>
        <dbReference type="ChEBI" id="CHEBI:29950"/>
        <dbReference type="ChEBI" id="CHEBI:82612"/>
        <dbReference type="ChEBI" id="CHEBI:137386"/>
        <dbReference type="ChEBI" id="CHEBI:137387"/>
        <dbReference type="EC" id="2.1.1.63"/>
    </reaction>
</comment>
<dbReference type="CDD" id="cd06445">
    <property type="entry name" value="ATase"/>
    <property type="match status" value="1"/>
</dbReference>